<keyword evidence="1" id="KW-0472">Membrane</keyword>
<keyword evidence="2" id="KW-0732">Signal</keyword>
<feature type="chain" id="PRO_5045471909" evidence="2">
    <location>
        <begin position="19"/>
        <end position="183"/>
    </location>
</feature>
<reference evidence="3" key="1">
    <citation type="submission" date="2022-03" db="EMBL/GenBank/DDBJ databases">
        <authorList>
            <person name="Martin H S."/>
        </authorList>
    </citation>
    <scope>NUCLEOTIDE SEQUENCE</scope>
</reference>
<evidence type="ECO:0000256" key="1">
    <source>
        <dbReference type="SAM" id="Phobius"/>
    </source>
</evidence>
<protein>
    <submittedName>
        <fullName evidence="3">Uncharacterized protein</fullName>
    </submittedName>
</protein>
<keyword evidence="1" id="KW-0812">Transmembrane</keyword>
<name>A0ABN8ILT1_9NEOP</name>
<organism evidence="3 4">
    <name type="scientific">Iphiclides podalirius</name>
    <name type="common">scarce swallowtail</name>
    <dbReference type="NCBI Taxonomy" id="110791"/>
    <lineage>
        <taxon>Eukaryota</taxon>
        <taxon>Metazoa</taxon>
        <taxon>Ecdysozoa</taxon>
        <taxon>Arthropoda</taxon>
        <taxon>Hexapoda</taxon>
        <taxon>Insecta</taxon>
        <taxon>Pterygota</taxon>
        <taxon>Neoptera</taxon>
        <taxon>Endopterygota</taxon>
        <taxon>Lepidoptera</taxon>
        <taxon>Glossata</taxon>
        <taxon>Ditrysia</taxon>
        <taxon>Papilionoidea</taxon>
        <taxon>Papilionidae</taxon>
        <taxon>Papilioninae</taxon>
        <taxon>Iphiclides</taxon>
    </lineage>
</organism>
<evidence type="ECO:0000256" key="2">
    <source>
        <dbReference type="SAM" id="SignalP"/>
    </source>
</evidence>
<accession>A0ABN8ILT1</accession>
<dbReference type="EMBL" id="OW152840">
    <property type="protein sequence ID" value="CAH2061871.1"/>
    <property type="molecule type" value="Genomic_DNA"/>
</dbReference>
<feature type="transmembrane region" description="Helical" evidence="1">
    <location>
        <begin position="104"/>
        <end position="124"/>
    </location>
</feature>
<gene>
    <name evidence="3" type="ORF">IPOD504_LOCUS11517</name>
</gene>
<proteinExistence type="predicted"/>
<feature type="signal peptide" evidence="2">
    <location>
        <begin position="1"/>
        <end position="18"/>
    </location>
</feature>
<keyword evidence="4" id="KW-1185">Reference proteome</keyword>
<feature type="non-terminal residue" evidence="3">
    <location>
        <position position="1"/>
    </location>
</feature>
<evidence type="ECO:0000313" key="4">
    <source>
        <dbReference type="Proteomes" id="UP000837857"/>
    </source>
</evidence>
<evidence type="ECO:0000313" key="3">
    <source>
        <dbReference type="EMBL" id="CAH2061871.1"/>
    </source>
</evidence>
<dbReference type="Proteomes" id="UP000837857">
    <property type="component" value="Chromosome 28"/>
</dbReference>
<keyword evidence="1" id="KW-1133">Transmembrane helix</keyword>
<sequence length="183" mass="20504">MTPIQVLLLTQFVWCSTAAPQQPEINDQFQTTTDDTHTETPANTATASLNQTTISKDVEMHAIRKLYNVLTVQFTRVVAAAKVQAVLRNIGTCVVNGAMELVSFYFPAPVIPLIASAAGMLIPFEPVVMLRRQMPVTSYRRAISSAVNGFLNTFDGYKLYDEDPYMTRRFNRRFMGASDEKRT</sequence>